<evidence type="ECO:0000256" key="3">
    <source>
        <dbReference type="ARBA" id="ARBA00023054"/>
    </source>
</evidence>
<evidence type="ECO:0000256" key="2">
    <source>
        <dbReference type="ARBA" id="ARBA00022846"/>
    </source>
</evidence>
<accession>A0AAD3DBJ0</accession>
<evidence type="ECO:0000313" key="12">
    <source>
        <dbReference type="Proteomes" id="UP001054902"/>
    </source>
</evidence>
<comment type="caution">
    <text evidence="11">The sequence shown here is derived from an EMBL/GenBank/DDBJ whole genome shotgun (WGS) entry which is preliminary data.</text>
</comment>
<feature type="region of interest" description="Disordered" evidence="9">
    <location>
        <begin position="1"/>
        <end position="27"/>
    </location>
</feature>
<feature type="region of interest" description="Disordered" evidence="9">
    <location>
        <begin position="437"/>
        <end position="469"/>
    </location>
</feature>
<dbReference type="PANTHER" id="PTHR15504">
    <property type="entry name" value="NASOPHARYNGEAL EPITHELIUM SPECIFIC PROTEIN 1"/>
    <property type="match status" value="1"/>
</dbReference>
<evidence type="ECO:0000256" key="8">
    <source>
        <dbReference type="SAM" id="Coils"/>
    </source>
</evidence>
<evidence type="ECO:0000256" key="5">
    <source>
        <dbReference type="ARBA" id="ARBA00023273"/>
    </source>
</evidence>
<evidence type="ECO:0000256" key="6">
    <source>
        <dbReference type="ARBA" id="ARBA00034116"/>
    </source>
</evidence>
<name>A0AAD3DBJ0_9STRA</name>
<gene>
    <name evidence="11" type="ORF">CTEN210_17958</name>
</gene>
<feature type="region of interest" description="Disordered" evidence="9">
    <location>
        <begin position="301"/>
        <end position="402"/>
    </location>
</feature>
<keyword evidence="12" id="KW-1185">Reference proteome</keyword>
<comment type="subcellular location">
    <subcellularLocation>
        <location evidence="1">Cell projection</location>
        <location evidence="1">Cilium</location>
        <location evidence="1">Flagellum</location>
    </subcellularLocation>
</comment>
<dbReference type="PANTHER" id="PTHR15504:SF0">
    <property type="entry name" value="CILIA- AND FLAGELLA-ASSOCIATED PROTEIN 45"/>
    <property type="match status" value="1"/>
</dbReference>
<evidence type="ECO:0000256" key="9">
    <source>
        <dbReference type="SAM" id="MobiDB-lite"/>
    </source>
</evidence>
<feature type="domain" description="Trichohyalin-plectin-homology" evidence="10">
    <location>
        <begin position="142"/>
        <end position="487"/>
    </location>
</feature>
<comment type="similarity">
    <text evidence="6">Belongs to the CFAP45 family.</text>
</comment>
<dbReference type="AlphaFoldDB" id="A0AAD3DBJ0"/>
<evidence type="ECO:0000256" key="7">
    <source>
        <dbReference type="ARBA" id="ARBA00034142"/>
    </source>
</evidence>
<proteinExistence type="inferred from homology"/>
<dbReference type="InterPro" id="IPR033253">
    <property type="entry name" value="CFAP45"/>
</dbReference>
<dbReference type="EMBL" id="BLLK01000074">
    <property type="protein sequence ID" value="GFH61482.1"/>
    <property type="molecule type" value="Genomic_DNA"/>
</dbReference>
<evidence type="ECO:0000259" key="10">
    <source>
        <dbReference type="Pfam" id="PF13868"/>
    </source>
</evidence>
<keyword evidence="2" id="KW-0282">Flagellum</keyword>
<feature type="compositionally biased region" description="Basic and acidic residues" evidence="9">
    <location>
        <begin position="304"/>
        <end position="402"/>
    </location>
</feature>
<reference evidence="11 12" key="1">
    <citation type="journal article" date="2021" name="Sci. Rep.">
        <title>The genome of the diatom Chaetoceros tenuissimus carries an ancient integrated fragment of an extant virus.</title>
        <authorList>
            <person name="Hongo Y."/>
            <person name="Kimura K."/>
            <person name="Takaki Y."/>
            <person name="Yoshida Y."/>
            <person name="Baba S."/>
            <person name="Kobayashi G."/>
            <person name="Nagasaki K."/>
            <person name="Hano T."/>
            <person name="Tomaru Y."/>
        </authorList>
    </citation>
    <scope>NUCLEOTIDE SEQUENCE [LARGE SCALE GENOMIC DNA]</scope>
    <source>
        <strain evidence="11 12">NIES-3715</strain>
    </source>
</reference>
<feature type="compositionally biased region" description="Basic and acidic residues" evidence="9">
    <location>
        <begin position="442"/>
        <end position="457"/>
    </location>
</feature>
<feature type="region of interest" description="Disordered" evidence="9">
    <location>
        <begin position="45"/>
        <end position="64"/>
    </location>
</feature>
<evidence type="ECO:0000256" key="4">
    <source>
        <dbReference type="ARBA" id="ARBA00023069"/>
    </source>
</evidence>
<keyword evidence="5" id="KW-0966">Cell projection</keyword>
<organism evidence="11 12">
    <name type="scientific">Chaetoceros tenuissimus</name>
    <dbReference type="NCBI Taxonomy" id="426638"/>
    <lineage>
        <taxon>Eukaryota</taxon>
        <taxon>Sar</taxon>
        <taxon>Stramenopiles</taxon>
        <taxon>Ochrophyta</taxon>
        <taxon>Bacillariophyta</taxon>
        <taxon>Coscinodiscophyceae</taxon>
        <taxon>Chaetocerotophycidae</taxon>
        <taxon>Chaetocerotales</taxon>
        <taxon>Chaetocerotaceae</taxon>
        <taxon>Chaetoceros</taxon>
    </lineage>
</organism>
<feature type="coiled-coil region" evidence="8">
    <location>
        <begin position="184"/>
        <end position="267"/>
    </location>
</feature>
<evidence type="ECO:0000256" key="1">
    <source>
        <dbReference type="ARBA" id="ARBA00004230"/>
    </source>
</evidence>
<dbReference type="Proteomes" id="UP001054902">
    <property type="component" value="Unassembled WGS sequence"/>
</dbReference>
<evidence type="ECO:0000313" key="11">
    <source>
        <dbReference type="EMBL" id="GFH61482.1"/>
    </source>
</evidence>
<dbReference type="InterPro" id="IPR043597">
    <property type="entry name" value="TPH_dom"/>
</dbReference>
<keyword evidence="3 8" id="KW-0175">Coiled coil</keyword>
<keyword evidence="4" id="KW-0969">Cilium</keyword>
<protein>
    <recommendedName>
        <fullName evidence="7">Cilia- and flagella-associated protein 45</fullName>
    </recommendedName>
</protein>
<dbReference type="GO" id="GO:0031514">
    <property type="term" value="C:motile cilium"/>
    <property type="evidence" value="ECO:0007669"/>
    <property type="project" value="UniProtKB-SubCell"/>
</dbReference>
<sequence length="505" mass="60709">MSGACSVRTRSSSTTTSSSRYRTLSRTSTIDESLFGEPCRKTIQRKRSLANKKQEESQSVTNVIGKKDVDTISKRCLSEASNSMPMQKDFASPNQQQLEEKRLQAKLRKDRIIQIEFERSKQANQKKTTAPTKSAEVEKYKEQNEDIVKLLNTCKQRAAAFAIRDQQLRDKAIREKDEQDYERMMDLEMEINRLKDIAAREKEEEARVQKLIKDRKVIEDQIKERQHQRLLQEEARDQENKKMLETIKKYEEEDAEKARQKKEYTRKAKMEILKRNEEILKEREAKKEFERRQEAMIVNYLTEQDEKLRKREEEEAEAQRKKVELQKKLLESQTKALDKRSEMDELRARRAAEEKERQHRQRELEEAQKRKRDREIMHMSRQKQQEERRLKKEQEEDEKRSEYMNALRHAEEMARREQDESELAKKKNAELRHMLQQQIQENENRKKIEEKEKRKEGQALLDKMSQEKEKLGRIRQEMVSEMRAQGVKDNYFGEMMNMDLEKMLQ</sequence>
<dbReference type="Pfam" id="PF13868">
    <property type="entry name" value="TPH"/>
    <property type="match status" value="1"/>
</dbReference>